<dbReference type="Pfam" id="PF23961">
    <property type="entry name" value="Phage_tail_terminator_9"/>
    <property type="match status" value="1"/>
</dbReference>
<name>A0A6J5M123_9CAUD</name>
<feature type="domain" description="Phage neck terminator protein gp12-like" evidence="1">
    <location>
        <begin position="12"/>
        <end position="161"/>
    </location>
</feature>
<reference evidence="2" key="1">
    <citation type="submission" date="2020-04" db="EMBL/GenBank/DDBJ databases">
        <authorList>
            <person name="Chiriac C."/>
            <person name="Salcher M."/>
            <person name="Ghai R."/>
            <person name="Kavagutti S V."/>
        </authorList>
    </citation>
    <scope>NUCLEOTIDE SEQUENCE</scope>
</reference>
<gene>
    <name evidence="2" type="ORF">UFOVP338_8</name>
</gene>
<accession>A0A6J5M123</accession>
<evidence type="ECO:0000259" key="1">
    <source>
        <dbReference type="Pfam" id="PF23961"/>
    </source>
</evidence>
<dbReference type="InterPro" id="IPR057087">
    <property type="entry name" value="Gp12-like"/>
</dbReference>
<proteinExistence type="predicted"/>
<evidence type="ECO:0000313" key="2">
    <source>
        <dbReference type="EMBL" id="CAB4139017.1"/>
    </source>
</evidence>
<organism evidence="2">
    <name type="scientific">uncultured Caudovirales phage</name>
    <dbReference type="NCBI Taxonomy" id="2100421"/>
    <lineage>
        <taxon>Viruses</taxon>
        <taxon>Duplodnaviria</taxon>
        <taxon>Heunggongvirae</taxon>
        <taxon>Uroviricota</taxon>
        <taxon>Caudoviricetes</taxon>
        <taxon>Peduoviridae</taxon>
        <taxon>Maltschvirus</taxon>
        <taxon>Maltschvirus maltsch</taxon>
    </lineage>
</organism>
<dbReference type="EMBL" id="LR796351">
    <property type="protein sequence ID" value="CAB4139017.1"/>
    <property type="molecule type" value="Genomic_DNA"/>
</dbReference>
<dbReference type="NCBIfam" id="NF047498">
    <property type="entry name" value="LIC_12616_fam"/>
    <property type="match status" value="1"/>
</dbReference>
<protein>
    <recommendedName>
        <fullName evidence="1">Phage neck terminator protein gp12-like domain-containing protein</fullName>
    </recommendedName>
</protein>
<sequence length="173" mass="19386">MEWLYNELIPYFADLTDVPVVRPFQNAPAPSGRYCTLKITSVVNRDFNIPLGTSLTNQTKVRRIFDFTVTINCYGINNQIETGEALAESILDGLVNATKRHVLFTQDISYKRVLQPSTDISATIGGQYQPRFVLALGFEASKEVVYNESTIETVEIDGNVDGNLTETTITYTY</sequence>